<name>A0A1T5I6F6_9MICO</name>
<dbReference type="InterPro" id="IPR041669">
    <property type="entry name" value="TetR_C_15"/>
</dbReference>
<dbReference type="AlphaFoldDB" id="A0A1T5I6F6"/>
<evidence type="ECO:0000256" key="1">
    <source>
        <dbReference type="ARBA" id="ARBA00023125"/>
    </source>
</evidence>
<dbReference type="InterPro" id="IPR009057">
    <property type="entry name" value="Homeodomain-like_sf"/>
</dbReference>
<dbReference type="InterPro" id="IPR050109">
    <property type="entry name" value="HTH-type_TetR-like_transc_reg"/>
</dbReference>
<dbReference type="InterPro" id="IPR023772">
    <property type="entry name" value="DNA-bd_HTH_TetR-type_CS"/>
</dbReference>
<proteinExistence type="predicted"/>
<gene>
    <name evidence="5" type="ORF">SAMN04324258_0013</name>
</gene>
<dbReference type="SUPFAM" id="SSF46689">
    <property type="entry name" value="Homeodomain-like"/>
    <property type="match status" value="1"/>
</dbReference>
<dbReference type="PANTHER" id="PTHR30055">
    <property type="entry name" value="HTH-TYPE TRANSCRIPTIONAL REGULATOR RUTR"/>
    <property type="match status" value="1"/>
</dbReference>
<dbReference type="GO" id="GO:0003700">
    <property type="term" value="F:DNA-binding transcription factor activity"/>
    <property type="evidence" value="ECO:0007669"/>
    <property type="project" value="TreeGrafter"/>
</dbReference>
<dbReference type="PANTHER" id="PTHR30055:SF226">
    <property type="entry name" value="HTH-TYPE TRANSCRIPTIONAL REGULATOR PKSA"/>
    <property type="match status" value="1"/>
</dbReference>
<evidence type="ECO:0000256" key="2">
    <source>
        <dbReference type="PROSITE-ProRule" id="PRU00335"/>
    </source>
</evidence>
<dbReference type="PROSITE" id="PS01081">
    <property type="entry name" value="HTH_TETR_1"/>
    <property type="match status" value="1"/>
</dbReference>
<protein>
    <submittedName>
        <fullName evidence="5">Transcriptional regulator, TetR family</fullName>
    </submittedName>
</protein>
<dbReference type="Pfam" id="PF17918">
    <property type="entry name" value="TetR_C_15"/>
    <property type="match status" value="1"/>
</dbReference>
<evidence type="ECO:0000256" key="3">
    <source>
        <dbReference type="SAM" id="MobiDB-lite"/>
    </source>
</evidence>
<evidence type="ECO:0000313" key="6">
    <source>
        <dbReference type="Proteomes" id="UP000189777"/>
    </source>
</evidence>
<feature type="region of interest" description="Disordered" evidence="3">
    <location>
        <begin position="1"/>
        <end position="20"/>
    </location>
</feature>
<evidence type="ECO:0000259" key="4">
    <source>
        <dbReference type="PROSITE" id="PS50977"/>
    </source>
</evidence>
<dbReference type="EMBL" id="FUZQ01000001">
    <property type="protein sequence ID" value="SKC34767.1"/>
    <property type="molecule type" value="Genomic_DNA"/>
</dbReference>
<organism evidence="5 6">
    <name type="scientific">Krasilnikoviella flava</name>
    <dbReference type="NCBI Taxonomy" id="526729"/>
    <lineage>
        <taxon>Bacteria</taxon>
        <taxon>Bacillati</taxon>
        <taxon>Actinomycetota</taxon>
        <taxon>Actinomycetes</taxon>
        <taxon>Micrococcales</taxon>
        <taxon>Promicromonosporaceae</taxon>
        <taxon>Krasilnikoviella</taxon>
    </lineage>
</organism>
<dbReference type="Pfam" id="PF00440">
    <property type="entry name" value="TetR_N"/>
    <property type="match status" value="1"/>
</dbReference>
<dbReference type="Gene3D" id="1.10.357.10">
    <property type="entry name" value="Tetracycline Repressor, domain 2"/>
    <property type="match status" value="1"/>
</dbReference>
<keyword evidence="6" id="KW-1185">Reference proteome</keyword>
<feature type="domain" description="HTH tetR-type" evidence="4">
    <location>
        <begin position="21"/>
        <end position="81"/>
    </location>
</feature>
<dbReference type="InterPro" id="IPR001647">
    <property type="entry name" value="HTH_TetR"/>
</dbReference>
<accession>A0A1T5I6F6</accession>
<feature type="DNA-binding region" description="H-T-H motif" evidence="2">
    <location>
        <begin position="44"/>
        <end position="63"/>
    </location>
</feature>
<dbReference type="GO" id="GO:0000976">
    <property type="term" value="F:transcription cis-regulatory region binding"/>
    <property type="evidence" value="ECO:0007669"/>
    <property type="project" value="TreeGrafter"/>
</dbReference>
<sequence length="210" mass="22164">MTSSDETSAGAPAPRRQARGQRRIEEILGAAAQVFVRDGYDAATTNAVAKEAGISPGSLYQYFRNKDEIAHGLAERFAAGLAELQAAAFDGVDPLSLTLEELVRRVIDPVVAFNVAHPAFKTLFARTDPPPGLAEATAPLDASIHERAARLVAARAPHLAPDDAQRVSVVATQIVRATMPLVVAASGDERERMAAEARAALVAYLRAATG</sequence>
<dbReference type="PRINTS" id="PR00455">
    <property type="entry name" value="HTHTETR"/>
</dbReference>
<dbReference type="OrthoDB" id="3691941at2"/>
<reference evidence="5 6" key="1">
    <citation type="submission" date="2017-02" db="EMBL/GenBank/DDBJ databases">
        <authorList>
            <person name="Peterson S.W."/>
        </authorList>
    </citation>
    <scope>NUCLEOTIDE SEQUENCE [LARGE SCALE GENOMIC DNA]</scope>
    <source>
        <strain evidence="5 6">DSM 21481</strain>
    </source>
</reference>
<dbReference type="Proteomes" id="UP000189777">
    <property type="component" value="Unassembled WGS sequence"/>
</dbReference>
<dbReference type="RefSeq" id="WP_079569358.1">
    <property type="nucleotide sequence ID" value="NZ_FUZQ01000001.1"/>
</dbReference>
<keyword evidence="1 2" id="KW-0238">DNA-binding</keyword>
<evidence type="ECO:0000313" key="5">
    <source>
        <dbReference type="EMBL" id="SKC34767.1"/>
    </source>
</evidence>
<dbReference type="PROSITE" id="PS50977">
    <property type="entry name" value="HTH_TETR_2"/>
    <property type="match status" value="1"/>
</dbReference>